<dbReference type="Pfam" id="PF10198">
    <property type="entry name" value="Ada3"/>
    <property type="match status" value="1"/>
</dbReference>
<feature type="region of interest" description="Disordered" evidence="2">
    <location>
        <begin position="531"/>
        <end position="552"/>
    </location>
</feature>
<dbReference type="PANTHER" id="PTHR31115">
    <property type="entry name" value="OS05G0107300 PROTEIN"/>
    <property type="match status" value="1"/>
</dbReference>
<organism evidence="3 4">
    <name type="scientific">Quercus suber</name>
    <name type="common">Cork oak</name>
    <dbReference type="NCBI Taxonomy" id="58331"/>
    <lineage>
        <taxon>Eukaryota</taxon>
        <taxon>Viridiplantae</taxon>
        <taxon>Streptophyta</taxon>
        <taxon>Embryophyta</taxon>
        <taxon>Tracheophyta</taxon>
        <taxon>Spermatophyta</taxon>
        <taxon>Magnoliopsida</taxon>
        <taxon>eudicotyledons</taxon>
        <taxon>Gunneridae</taxon>
        <taxon>Pentapetalae</taxon>
        <taxon>rosids</taxon>
        <taxon>fabids</taxon>
        <taxon>Fagales</taxon>
        <taxon>Fagaceae</taxon>
        <taxon>Quercus</taxon>
    </lineage>
</organism>
<feature type="compositionally biased region" description="Basic and acidic residues" evidence="2">
    <location>
        <begin position="1208"/>
        <end position="1219"/>
    </location>
</feature>
<feature type="region of interest" description="Disordered" evidence="2">
    <location>
        <begin position="439"/>
        <end position="497"/>
    </location>
</feature>
<feature type="region of interest" description="Disordered" evidence="2">
    <location>
        <begin position="344"/>
        <end position="366"/>
    </location>
</feature>
<feature type="compositionally biased region" description="Polar residues" evidence="2">
    <location>
        <begin position="479"/>
        <end position="495"/>
    </location>
</feature>
<keyword evidence="1" id="KW-0175">Coiled coil</keyword>
<evidence type="ECO:0000256" key="2">
    <source>
        <dbReference type="SAM" id="MobiDB-lite"/>
    </source>
</evidence>
<feature type="region of interest" description="Disordered" evidence="2">
    <location>
        <begin position="842"/>
        <end position="864"/>
    </location>
</feature>
<evidence type="ECO:0000313" key="3">
    <source>
        <dbReference type="EMBL" id="KAK7851720.1"/>
    </source>
</evidence>
<dbReference type="InterPro" id="IPR019340">
    <property type="entry name" value="Histone_AcTrfase_su3"/>
</dbReference>
<keyword evidence="4" id="KW-1185">Reference proteome</keyword>
<feature type="compositionally biased region" description="Basic and acidic residues" evidence="2">
    <location>
        <begin position="850"/>
        <end position="864"/>
    </location>
</feature>
<feature type="compositionally biased region" description="Polar residues" evidence="2">
    <location>
        <begin position="22"/>
        <end position="33"/>
    </location>
</feature>
<accession>A0AAW0LJA7</accession>
<dbReference type="EMBL" id="PKMF04000083">
    <property type="protein sequence ID" value="KAK7851720.1"/>
    <property type="molecule type" value="Genomic_DNA"/>
</dbReference>
<dbReference type="Proteomes" id="UP000237347">
    <property type="component" value="Unassembled WGS sequence"/>
</dbReference>
<comment type="caution">
    <text evidence="3">The sequence shown here is derived from an EMBL/GenBank/DDBJ whole genome shotgun (WGS) entry which is preliminary data.</text>
</comment>
<feature type="compositionally biased region" description="Polar residues" evidence="2">
    <location>
        <begin position="623"/>
        <end position="635"/>
    </location>
</feature>
<feature type="region of interest" description="Disordered" evidence="2">
    <location>
        <begin position="1"/>
        <end position="64"/>
    </location>
</feature>
<feature type="region of interest" description="Disordered" evidence="2">
    <location>
        <begin position="1190"/>
        <end position="1295"/>
    </location>
</feature>
<feature type="compositionally biased region" description="Polar residues" evidence="2">
    <location>
        <begin position="53"/>
        <end position="63"/>
    </location>
</feature>
<feature type="coiled-coil region" evidence="1">
    <location>
        <begin position="980"/>
        <end position="1007"/>
    </location>
</feature>
<evidence type="ECO:0000256" key="1">
    <source>
        <dbReference type="SAM" id="Coils"/>
    </source>
</evidence>
<feature type="compositionally biased region" description="Polar residues" evidence="2">
    <location>
        <begin position="385"/>
        <end position="394"/>
    </location>
</feature>
<feature type="compositionally biased region" description="Polar residues" evidence="2">
    <location>
        <begin position="1220"/>
        <end position="1233"/>
    </location>
</feature>
<feature type="compositionally biased region" description="Polar residues" evidence="2">
    <location>
        <begin position="1250"/>
        <end position="1266"/>
    </location>
</feature>
<sequence>MAGNVRFESCSASPEKFAFGGSYTNGQRGSYTGASLDRSGSFREDGESHVFGSITSSRGSATSMGDLPPLSECLMLDFIKMGDQKYTRPGELRRLLGISFGSSVEDNSFGAAHSKPPPPVATEDLKRFKASLRDASDKARGRAKKLDDSLTKLNKYCEALNSKKPQRSDMTNERSGGSNLLKMGNQIQRTPTDLAQILEDRPKNVVLNKRVRSSVAEIRFLGVLEGLQLAIKIECAEGRNNSFSRQPLVIGKDKDILKGVGDGSDIVEEKIRRLPVGGETWDRKMRRKRSMGTVSTRSIDGDVEPKRVMHHKFNNESVLQSSDVQVFRSGSSSVSSGINKLDGTSLPAGSSARAISKNEWDKASLSRDSVALSKERIIAKGNNKLNSCEDNSIVSPPLTKGKAPRAPRSSPVMAGSSSPNLPRSFGVPEVCEQPTSISKFHSVNGTNNRKRPVPTGSSSPPMAQWVGQRPQKISRTRRTNLVSPVSSNDEVQISSEGGLPSDLGARVTSIGSNGLLLARNGIKQFRVKHEHVSSPARLSESEETGASENLESRLNDKGLGKFEVDEKAINSLQNVVPPILFTKKNKALNKEETGDGVRRQGRSGRGTSVSRAINPPITEKLETSASTKPPRSTRPSAEKSGSKSGRPPVKKFSDRKAFTRLGHMSTGGSPDLTGESDNDREELLAAADFASNACYLACSSPFWKQMEPIFASVSLEDASYLKQQVLKLTEENHERLFQILGHGNNVLGAPEHGKNFLSQALDSGERQRSLQEQNVSNGLVKTGSVNDGYQEIGTVGKFDSERMTKVTPLYQRVLSALIEEEETEEFDENNGERDMSYQYGRNDSPNDTSLHIDGDHTNRAKTESESEYMLSLQTQRQCAVNRFSCNGSTNCTRGTSIHNKLSNGNLFQGDNGFLHSNIEMFPLFSEYGVDEPLAEDKNASGIFPVDCQYDQMCLEDKLLLELQSVGLYPETVPDLADGDDEQINQDIVELQKELRQQVDKNKVHLNKIIKAIEEGKEMEERAPEQVAMDRLVELAYRKQLATKGSGASKGGVTRVSKQVASGFMKRTLSRCRQFEDTGKSCFAEPSLRDVIFAASPFGNATESMNCNGSTVAINLPLETKSSQPEPGKSGSFLSRAERHDIFSDKTGGSSYDVFGNLTYPSDHEFAKTGPIFNRGKKKEVLLDDVGGSASSRALSTLSNTQVGGTKGKRSERERDKDTLGRSSVTKASRTSPGNFKGERKTKTKPKQKIAQLSTSGNGSVNKVTETTHPEVNANGSNAKGDTGLISCGETPQDSSKEIKEPLDFANLQLPELDPMELGGPQDISSWLNIDDDNLQDHDTEGLDIPMDDLSDLIMIP</sequence>
<dbReference type="PANTHER" id="PTHR31115:SF2">
    <property type="entry name" value="OS05G0107300 PROTEIN"/>
    <property type="match status" value="1"/>
</dbReference>
<gene>
    <name evidence="3" type="ORF">CFP56_041015</name>
</gene>
<evidence type="ECO:0000313" key="4">
    <source>
        <dbReference type="Proteomes" id="UP000237347"/>
    </source>
</evidence>
<reference evidence="3 4" key="1">
    <citation type="journal article" date="2018" name="Sci. Data">
        <title>The draft genome sequence of cork oak.</title>
        <authorList>
            <person name="Ramos A.M."/>
            <person name="Usie A."/>
            <person name="Barbosa P."/>
            <person name="Barros P.M."/>
            <person name="Capote T."/>
            <person name="Chaves I."/>
            <person name="Simoes F."/>
            <person name="Abreu I."/>
            <person name="Carrasquinho I."/>
            <person name="Faro C."/>
            <person name="Guimaraes J.B."/>
            <person name="Mendonca D."/>
            <person name="Nobrega F."/>
            <person name="Rodrigues L."/>
            <person name="Saibo N.J.M."/>
            <person name="Varela M.C."/>
            <person name="Egas C."/>
            <person name="Matos J."/>
            <person name="Miguel C.M."/>
            <person name="Oliveira M.M."/>
            <person name="Ricardo C.P."/>
            <person name="Goncalves S."/>
        </authorList>
    </citation>
    <scope>NUCLEOTIDE SEQUENCE [LARGE SCALE GENOMIC DNA]</scope>
    <source>
        <strain evidence="4">cv. HL8</strain>
    </source>
</reference>
<feature type="region of interest" description="Disordered" evidence="2">
    <location>
        <begin position="590"/>
        <end position="677"/>
    </location>
</feature>
<feature type="compositionally biased region" description="Polar residues" evidence="2">
    <location>
        <begin position="1190"/>
        <end position="1203"/>
    </location>
</feature>
<protein>
    <submittedName>
        <fullName evidence="3">Uncharacterized protein</fullName>
    </submittedName>
</protein>
<feature type="region of interest" description="Disordered" evidence="2">
    <location>
        <begin position="385"/>
        <end position="421"/>
    </location>
</feature>
<proteinExistence type="predicted"/>
<feature type="region of interest" description="Disordered" evidence="2">
    <location>
        <begin position="162"/>
        <end position="181"/>
    </location>
</feature>
<name>A0AAW0LJA7_QUESU</name>
<feature type="compositionally biased region" description="Basic and acidic residues" evidence="2">
    <location>
        <begin position="356"/>
        <end position="365"/>
    </location>
</feature>